<dbReference type="Gene3D" id="3.40.50.150">
    <property type="entry name" value="Vaccinia Virus protein VP39"/>
    <property type="match status" value="1"/>
</dbReference>
<name>A0AA45KG66_9LACT</name>
<evidence type="ECO:0000313" key="2">
    <source>
        <dbReference type="EMBL" id="QSE75903.1"/>
    </source>
</evidence>
<keyword evidence="3" id="KW-1185">Reference proteome</keyword>
<dbReference type="Gene3D" id="1.10.287.1890">
    <property type="match status" value="1"/>
</dbReference>
<feature type="compositionally biased region" description="Basic and acidic residues" evidence="1">
    <location>
        <begin position="215"/>
        <end position="234"/>
    </location>
</feature>
<evidence type="ECO:0000256" key="1">
    <source>
        <dbReference type="SAM" id="MobiDB-lite"/>
    </source>
</evidence>
<dbReference type="Proteomes" id="UP000663608">
    <property type="component" value="Chromosome"/>
</dbReference>
<dbReference type="InterPro" id="IPR006901">
    <property type="entry name" value="TrmK"/>
</dbReference>
<dbReference type="SUPFAM" id="SSF53335">
    <property type="entry name" value="S-adenosyl-L-methionine-dependent methyltransferases"/>
    <property type="match status" value="1"/>
</dbReference>
<protein>
    <submittedName>
        <fullName evidence="2">tRNA (Adenine-N(1))-methyltransferase</fullName>
    </submittedName>
</protein>
<dbReference type="PIRSF" id="PIRSF018637">
    <property type="entry name" value="TrmK"/>
    <property type="match status" value="1"/>
</dbReference>
<dbReference type="RefSeq" id="WP_205871485.1">
    <property type="nucleotide sequence ID" value="NZ_CP070872.1"/>
</dbReference>
<dbReference type="PANTHER" id="PTHR38451">
    <property type="entry name" value="TRNA (ADENINE(22)-N(1))-METHYLTRANSFERASE"/>
    <property type="match status" value="1"/>
</dbReference>
<dbReference type="Pfam" id="PF04816">
    <property type="entry name" value="TrmK"/>
    <property type="match status" value="1"/>
</dbReference>
<dbReference type="AlphaFoldDB" id="A0AA45KG66"/>
<organism evidence="2 3">
    <name type="scientific">Lactococcus taiwanensis</name>
    <dbReference type="NCBI Taxonomy" id="1151742"/>
    <lineage>
        <taxon>Bacteria</taxon>
        <taxon>Bacillati</taxon>
        <taxon>Bacillota</taxon>
        <taxon>Bacilli</taxon>
        <taxon>Lactobacillales</taxon>
        <taxon>Streptococcaceae</taxon>
        <taxon>Lactococcus</taxon>
    </lineage>
</organism>
<dbReference type="InterPro" id="IPR029063">
    <property type="entry name" value="SAM-dependent_MTases_sf"/>
</dbReference>
<sequence>MTEIKLSQRLQAIANFVPQNARLADIGSDHAFLPTYLVQQKKINYAVAGEVVQGPFEIAKRHVEEADLHNEIYVRKANGLAAINEQDGIDTIVIAGMGGILITEILSKDKPLLNGVSRLILQPNNHEDTLRRWLLAHDFVISHESILLEAGKFYEIIVAVPKKQHPELLTELSVTEYLFGPILLTKKTAIFRQKWEKELRTLNKILAKLPQNQHQKREDLEEKKQRIEEVLSEN</sequence>
<feature type="region of interest" description="Disordered" evidence="1">
    <location>
        <begin position="213"/>
        <end position="234"/>
    </location>
</feature>
<dbReference type="EMBL" id="CP070872">
    <property type="protein sequence ID" value="QSE75903.1"/>
    <property type="molecule type" value="Genomic_DNA"/>
</dbReference>
<dbReference type="KEGG" id="lti:JW886_05315"/>
<reference evidence="2 3" key="1">
    <citation type="submission" date="2021-02" db="EMBL/GenBank/DDBJ databases">
        <title>Complete genome sequence of Lactococcus lactis strain K_LL004.</title>
        <authorList>
            <person name="Kim H.B."/>
        </authorList>
    </citation>
    <scope>NUCLEOTIDE SEQUENCE [LARGE SCALE GENOMIC DNA]</scope>
    <source>
        <strain evidence="2 3">K_LL004</strain>
    </source>
</reference>
<evidence type="ECO:0000313" key="3">
    <source>
        <dbReference type="Proteomes" id="UP000663608"/>
    </source>
</evidence>
<proteinExistence type="predicted"/>
<gene>
    <name evidence="2" type="ORF">JW886_05315</name>
</gene>
<dbReference type="PANTHER" id="PTHR38451:SF1">
    <property type="entry name" value="TRNA (ADENINE(22)-N(1))-METHYLTRANSFERASE"/>
    <property type="match status" value="1"/>
</dbReference>
<accession>A0AA45KG66</accession>
<dbReference type="GO" id="GO:0160105">
    <property type="term" value="F:tRNA (adenine(22)-N1)-methyltransferase activity"/>
    <property type="evidence" value="ECO:0007669"/>
    <property type="project" value="InterPro"/>
</dbReference>